<evidence type="ECO:0000313" key="2">
    <source>
        <dbReference type="Proteomes" id="UP001064048"/>
    </source>
</evidence>
<evidence type="ECO:0000313" key="1">
    <source>
        <dbReference type="EMBL" id="KAI8419863.1"/>
    </source>
</evidence>
<accession>A0ACC0J6Y5</accession>
<comment type="caution">
    <text evidence="1">The sequence shown here is derived from an EMBL/GenBank/DDBJ whole genome shotgun (WGS) entry which is preliminary data.</text>
</comment>
<organism evidence="1 2">
    <name type="scientific">Choristoneura fumiferana</name>
    <name type="common">Spruce budworm moth</name>
    <name type="synonym">Archips fumiferana</name>
    <dbReference type="NCBI Taxonomy" id="7141"/>
    <lineage>
        <taxon>Eukaryota</taxon>
        <taxon>Metazoa</taxon>
        <taxon>Ecdysozoa</taxon>
        <taxon>Arthropoda</taxon>
        <taxon>Hexapoda</taxon>
        <taxon>Insecta</taxon>
        <taxon>Pterygota</taxon>
        <taxon>Neoptera</taxon>
        <taxon>Endopterygota</taxon>
        <taxon>Lepidoptera</taxon>
        <taxon>Glossata</taxon>
        <taxon>Ditrysia</taxon>
        <taxon>Tortricoidea</taxon>
        <taxon>Tortricidae</taxon>
        <taxon>Tortricinae</taxon>
        <taxon>Choristoneura</taxon>
    </lineage>
</organism>
<name>A0ACC0J6Y5_CHOFU</name>
<keyword evidence="2" id="KW-1185">Reference proteome</keyword>
<reference evidence="1 2" key="1">
    <citation type="journal article" date="2022" name="Genome Biol. Evol.">
        <title>The Spruce Budworm Genome: Reconstructing the Evolutionary History of Antifreeze Proteins.</title>
        <authorList>
            <person name="Beliveau C."/>
            <person name="Gagne P."/>
            <person name="Picq S."/>
            <person name="Vernygora O."/>
            <person name="Keeling C.I."/>
            <person name="Pinkney K."/>
            <person name="Doucet D."/>
            <person name="Wen F."/>
            <person name="Johnston J.S."/>
            <person name="Maaroufi H."/>
            <person name="Boyle B."/>
            <person name="Laroche J."/>
            <person name="Dewar K."/>
            <person name="Juretic N."/>
            <person name="Blackburn G."/>
            <person name="Nisole A."/>
            <person name="Brunet B."/>
            <person name="Brandao M."/>
            <person name="Lumley L."/>
            <person name="Duan J."/>
            <person name="Quan G."/>
            <person name="Lucarotti C.J."/>
            <person name="Roe A.D."/>
            <person name="Sperling F.A.H."/>
            <person name="Levesque R.C."/>
            <person name="Cusson M."/>
        </authorList>
    </citation>
    <scope>NUCLEOTIDE SEQUENCE [LARGE SCALE GENOMIC DNA]</scope>
    <source>
        <strain evidence="1">Glfc:IPQL:Cfum</strain>
    </source>
</reference>
<proteinExistence type="predicted"/>
<dbReference type="Proteomes" id="UP001064048">
    <property type="component" value="Chromosome 14"/>
</dbReference>
<gene>
    <name evidence="1" type="ORF">MSG28_008490</name>
</gene>
<protein>
    <submittedName>
        <fullName evidence="1">Uncharacterized protein</fullName>
    </submittedName>
</protein>
<dbReference type="EMBL" id="CM046114">
    <property type="protein sequence ID" value="KAI8419863.1"/>
    <property type="molecule type" value="Genomic_DNA"/>
</dbReference>
<sequence length="111" mass="11822">MPFKVRFIFWGLNAKPETITVVILGLCGVGRWRGVSESDGDRDGEAGGRGPKRAGTGTGSQGQACGDMGSLGHVARPARLQDREDSYQQQAVIDGEPALLDILDTAGQIYF</sequence>